<reference evidence="2 3" key="1">
    <citation type="submission" date="2017-08" db="EMBL/GenBank/DDBJ databases">
        <authorList>
            <person name="Feschi L."/>
            <person name="Jeukens J."/>
            <person name="Emond-Rheault J.-G."/>
            <person name="Kukavica-Ibrulj I."/>
            <person name="Boyle B."/>
            <person name="Levesque R.C."/>
        </authorList>
    </citation>
    <scope>NUCLEOTIDE SEQUENCE [LARGE SCALE GENOMIC DNA]</scope>
    <source>
        <strain evidence="2 3">PA-W36</strain>
    </source>
</reference>
<proteinExistence type="predicted"/>
<dbReference type="EMBL" id="NSNE01000037">
    <property type="protein sequence ID" value="RPM02792.1"/>
    <property type="molecule type" value="Genomic_DNA"/>
</dbReference>
<name>A0A7M2ZLE4_PSEAI</name>
<evidence type="ECO:0000313" key="2">
    <source>
        <dbReference type="EMBL" id="RPM02797.1"/>
    </source>
</evidence>
<comment type="caution">
    <text evidence="2">The sequence shown here is derived from an EMBL/GenBank/DDBJ whole genome shotgun (WGS) entry which is preliminary data.</text>
</comment>
<dbReference type="EMBL" id="NSNE01000036">
    <property type="protein sequence ID" value="RPM02797.1"/>
    <property type="molecule type" value="Genomic_DNA"/>
</dbReference>
<protein>
    <submittedName>
        <fullName evidence="2">Uncharacterized protein</fullName>
    </submittedName>
</protein>
<dbReference type="AlphaFoldDB" id="A0A7M2ZLE4"/>
<reference evidence="2 3" key="2">
    <citation type="submission" date="2019-01" db="EMBL/GenBank/DDBJ databases">
        <title>The Pseudomonas aeruginosa pan-genome provides new insights on its population structure, horizontal gene transfer and pathogenicity.</title>
        <authorList>
            <person name="Freschi L."/>
            <person name="Vincent A.T."/>
            <person name="Jeukens J."/>
            <person name="Emond-Rheault J.-G."/>
            <person name="Kukavica-Ibrulj I."/>
            <person name="Dupont M.-J."/>
            <person name="Charette S.J."/>
            <person name="Boyle B."/>
            <person name="Levesque R.C."/>
        </authorList>
    </citation>
    <scope>NUCLEOTIDE SEQUENCE [LARGE SCALE GENOMIC DNA]</scope>
    <source>
        <strain evidence="2 3">PA-W36</strain>
    </source>
</reference>
<evidence type="ECO:0000313" key="3">
    <source>
        <dbReference type="Proteomes" id="UP000284767"/>
    </source>
</evidence>
<sequence length="69" mass="7711">MSQTTTLETLQTQAVAPRQRDKAPVAMSFFNMDGFELMQRIAKAFSQADLVPKQYQGNLPNCMIALDMA</sequence>
<evidence type="ECO:0000313" key="1">
    <source>
        <dbReference type="EMBL" id="RPM02792.1"/>
    </source>
</evidence>
<gene>
    <name evidence="2" type="ORF">IPC1295_32355</name>
    <name evidence="1" type="ORF">IPC1295_32825</name>
</gene>
<dbReference type="Proteomes" id="UP000284767">
    <property type="component" value="Unassembled WGS sequence"/>
</dbReference>
<organism evidence="2 3">
    <name type="scientific">Pseudomonas aeruginosa</name>
    <dbReference type="NCBI Taxonomy" id="287"/>
    <lineage>
        <taxon>Bacteria</taxon>
        <taxon>Pseudomonadati</taxon>
        <taxon>Pseudomonadota</taxon>
        <taxon>Gammaproteobacteria</taxon>
        <taxon>Pseudomonadales</taxon>
        <taxon>Pseudomonadaceae</taxon>
        <taxon>Pseudomonas</taxon>
    </lineage>
</organism>
<accession>A0A7M2ZLE4</accession>
<feature type="non-terminal residue" evidence="2">
    <location>
        <position position="69"/>
    </location>
</feature>